<dbReference type="InterPro" id="IPR055338">
    <property type="entry name" value="YqfX-like"/>
</dbReference>
<dbReference type="PANTHER" id="PTHR40040">
    <property type="entry name" value="SMALL HYDROPHOBIC PROTEIN-RELATED"/>
    <property type="match status" value="1"/>
</dbReference>
<dbReference type="Proteomes" id="UP001597040">
    <property type="component" value="Unassembled WGS sequence"/>
</dbReference>
<accession>A0ABW3LJD5</accession>
<gene>
    <name evidence="3" type="ORF">ACFQ3N_08850</name>
</gene>
<feature type="region of interest" description="Disordered" evidence="1">
    <location>
        <begin position="1"/>
        <end position="46"/>
    </location>
</feature>
<evidence type="ECO:0000256" key="2">
    <source>
        <dbReference type="SAM" id="Phobius"/>
    </source>
</evidence>
<dbReference type="EMBL" id="JBHTKJ010000021">
    <property type="protein sequence ID" value="MFD1038498.1"/>
    <property type="molecule type" value="Genomic_DNA"/>
</dbReference>
<protein>
    <recommendedName>
        <fullName evidence="5">DUF4190 domain-containing protein</fullName>
    </recommendedName>
</protein>
<feature type="transmembrane region" description="Helical" evidence="2">
    <location>
        <begin position="122"/>
        <end position="140"/>
    </location>
</feature>
<keyword evidence="2" id="KW-0472">Membrane</keyword>
<sequence>MDEFQRRENEVEEPPNHGEEENKDIISTDLEDYQGSPPGAIDPYSKRNEEMATELTADDYDEAIKTGEKETNMGTQVNSAVGWAALILSLISFFMMPVILGGAGIILGFISKNRGADTLGNTAIVAGAISILITLFVLPYV</sequence>
<evidence type="ECO:0000256" key="1">
    <source>
        <dbReference type="SAM" id="MobiDB-lite"/>
    </source>
</evidence>
<keyword evidence="4" id="KW-1185">Reference proteome</keyword>
<organism evidence="3 4">
    <name type="scientific">Virgibacillus byunsanensis</name>
    <dbReference type="NCBI Taxonomy" id="570945"/>
    <lineage>
        <taxon>Bacteria</taxon>
        <taxon>Bacillati</taxon>
        <taxon>Bacillota</taxon>
        <taxon>Bacilli</taxon>
        <taxon>Bacillales</taxon>
        <taxon>Bacillaceae</taxon>
        <taxon>Virgibacillus</taxon>
    </lineage>
</organism>
<keyword evidence="2" id="KW-0812">Transmembrane</keyword>
<evidence type="ECO:0000313" key="4">
    <source>
        <dbReference type="Proteomes" id="UP001597040"/>
    </source>
</evidence>
<keyword evidence="2" id="KW-1133">Transmembrane helix</keyword>
<dbReference type="PANTHER" id="PTHR40040:SF1">
    <property type="entry name" value="MEMBRANE PROTEIN"/>
    <property type="match status" value="1"/>
</dbReference>
<evidence type="ECO:0000313" key="3">
    <source>
        <dbReference type="EMBL" id="MFD1038498.1"/>
    </source>
</evidence>
<name>A0ABW3LJD5_9BACI</name>
<proteinExistence type="predicted"/>
<dbReference type="RefSeq" id="WP_390361528.1">
    <property type="nucleotide sequence ID" value="NZ_JBHTKJ010000021.1"/>
</dbReference>
<feature type="transmembrane region" description="Helical" evidence="2">
    <location>
        <begin position="83"/>
        <end position="110"/>
    </location>
</feature>
<reference evidence="4" key="1">
    <citation type="journal article" date="2019" name="Int. J. Syst. Evol. Microbiol.">
        <title>The Global Catalogue of Microorganisms (GCM) 10K type strain sequencing project: providing services to taxonomists for standard genome sequencing and annotation.</title>
        <authorList>
            <consortium name="The Broad Institute Genomics Platform"/>
            <consortium name="The Broad Institute Genome Sequencing Center for Infectious Disease"/>
            <person name="Wu L."/>
            <person name="Ma J."/>
        </authorList>
    </citation>
    <scope>NUCLEOTIDE SEQUENCE [LARGE SCALE GENOMIC DNA]</scope>
    <source>
        <strain evidence="4">CCUG 56754</strain>
    </source>
</reference>
<evidence type="ECO:0008006" key="5">
    <source>
        <dbReference type="Google" id="ProtNLM"/>
    </source>
</evidence>
<feature type="compositionally biased region" description="Basic and acidic residues" evidence="1">
    <location>
        <begin position="1"/>
        <end position="26"/>
    </location>
</feature>
<comment type="caution">
    <text evidence="3">The sequence shown here is derived from an EMBL/GenBank/DDBJ whole genome shotgun (WGS) entry which is preliminary data.</text>
</comment>